<keyword evidence="7 13" id="KW-0812">Transmembrane</keyword>
<comment type="similarity">
    <text evidence="4 11">Belongs to the FliF family.</text>
</comment>
<dbReference type="GO" id="GO:0003774">
    <property type="term" value="F:cytoskeletal motor activity"/>
    <property type="evidence" value="ECO:0007669"/>
    <property type="project" value="InterPro"/>
</dbReference>
<dbReference type="AlphaFoldDB" id="A0A8D4VLV5"/>
<dbReference type="KEGG" id="moz:MoryE10_08390"/>
<keyword evidence="8 13" id="KW-1133">Transmembrane helix</keyword>
<accession>A0A8D4VLV5</accession>
<dbReference type="EMBL" id="AP019782">
    <property type="protein sequence ID" value="BBL70233.1"/>
    <property type="molecule type" value="Genomic_DNA"/>
</dbReference>
<evidence type="ECO:0000256" key="5">
    <source>
        <dbReference type="ARBA" id="ARBA00017949"/>
    </source>
</evidence>
<keyword evidence="6" id="KW-1003">Cell membrane</keyword>
<keyword evidence="16" id="KW-0282">Flagellum</keyword>
<dbReference type="InterPro" id="IPR006182">
    <property type="entry name" value="FliF_N_dom"/>
</dbReference>
<comment type="subcellular location">
    <subcellularLocation>
        <location evidence="2 11">Bacterial flagellum basal body</location>
    </subcellularLocation>
    <subcellularLocation>
        <location evidence="3">Cell membrane</location>
        <topology evidence="3">Multi-pass membrane protein</topology>
    </subcellularLocation>
</comment>
<evidence type="ECO:0000256" key="1">
    <source>
        <dbReference type="ARBA" id="ARBA00003820"/>
    </source>
</evidence>
<dbReference type="RefSeq" id="WP_246598949.1">
    <property type="nucleotide sequence ID" value="NZ_AP019782.1"/>
</dbReference>
<feature type="region of interest" description="Disordered" evidence="12">
    <location>
        <begin position="263"/>
        <end position="328"/>
    </location>
</feature>
<dbReference type="GO" id="GO:0071973">
    <property type="term" value="P:bacterial-type flagellum-dependent cell motility"/>
    <property type="evidence" value="ECO:0007669"/>
    <property type="project" value="InterPro"/>
</dbReference>
<reference evidence="16" key="1">
    <citation type="submission" date="2019-06" db="EMBL/GenBank/DDBJ databases">
        <title>Complete genome sequence of Methylogaea oryzae strain JCM16910.</title>
        <authorList>
            <person name="Asakawa S."/>
        </authorList>
    </citation>
    <scope>NUCLEOTIDE SEQUENCE</scope>
    <source>
        <strain evidence="16">E10</strain>
    </source>
</reference>
<feature type="transmembrane region" description="Helical" evidence="13">
    <location>
        <begin position="426"/>
        <end position="448"/>
    </location>
</feature>
<keyword evidence="17" id="KW-1185">Reference proteome</keyword>
<evidence type="ECO:0000259" key="14">
    <source>
        <dbReference type="Pfam" id="PF01514"/>
    </source>
</evidence>
<dbReference type="InterPro" id="IPR043427">
    <property type="entry name" value="YscJ/FliF"/>
</dbReference>
<comment type="function">
    <text evidence="1 11">The M ring may be actively involved in energy transduction.</text>
</comment>
<sequence>MALLPRNQQIAVLGGVALAIALAVAVVLWSQSSDYSVLFSSLPDKEVGEVMDALTKLNIPHKVDSRTGSLQVPSDRLHEVRLKLAAQGMPKDGTQGFELMDQERGFGTSQMMETARYQRALEGEIARSIATLQHVKSARVHLALPKETVFVREKKKPSASVVVRLSSGHELAKDQVEAIVYLVASSVAQLEPEQVTVVDQEGHLLNSKERSGELSLTGKQFDYKKQVEEHLMGRITNILSPVVGGESLRTQVSADIDFSVTERTQEMYNPEAPALRSEQTSEDQNRGAGAQGVPGALTNQPPAAGTAPEVATGQAGQAVTEKINSSRSATRNFELDRTVSHTKVGLGGLRRVSAAVVLDNRKVLQEDGTVVSKPYSEEELARFTDLVKEAVGFDATRNDRVTVTNAAFREVMEEAEPAVDLWDRPWFWPLARQVLAALVLLAIVFGFLRPMLKLMVKGAPAETVEVGALEEQLAEDQLTLTEQKGEDLQTLLGSEADYKMRLDFAKKMVEEDPKRVAQLIKTWLASDG</sequence>
<gene>
    <name evidence="16" type="primary">fliF</name>
    <name evidence="16" type="ORF">MoryE10_08390</name>
</gene>
<evidence type="ECO:0000256" key="10">
    <source>
        <dbReference type="ARBA" id="ARBA00025936"/>
    </source>
</evidence>
<feature type="domain" description="Flagellar M-ring N-terminal" evidence="14">
    <location>
        <begin position="31"/>
        <end position="206"/>
    </location>
</feature>
<proteinExistence type="inferred from homology"/>
<dbReference type="Pfam" id="PF01514">
    <property type="entry name" value="YscJ_FliF"/>
    <property type="match status" value="1"/>
</dbReference>
<evidence type="ECO:0000256" key="13">
    <source>
        <dbReference type="SAM" id="Phobius"/>
    </source>
</evidence>
<keyword evidence="16" id="KW-0966">Cell projection</keyword>
<dbReference type="Proteomes" id="UP000824988">
    <property type="component" value="Chromosome"/>
</dbReference>
<comment type="subunit">
    <text evidence="10">The basal body constitutes a major portion of the flagellar organelle and consists of four rings (L,P,S, and M) mounted on a central rod. The M ring is integral to the inner membrane of the cell and may be connected to the flagellar rod via the S ring. The S (supramembrane ring) lies just distal to the M ring. The L and P rings lie in the outer membrane and the periplasmic space, respectively.</text>
</comment>
<dbReference type="PIRSF" id="PIRSF004862">
    <property type="entry name" value="FliF"/>
    <property type="match status" value="1"/>
</dbReference>
<evidence type="ECO:0000256" key="12">
    <source>
        <dbReference type="SAM" id="MobiDB-lite"/>
    </source>
</evidence>
<keyword evidence="16" id="KW-0969">Cilium</keyword>
<keyword evidence="13" id="KW-0472">Membrane</keyword>
<dbReference type="GO" id="GO:0005886">
    <property type="term" value="C:plasma membrane"/>
    <property type="evidence" value="ECO:0007669"/>
    <property type="project" value="UniProtKB-SubCell"/>
</dbReference>
<dbReference type="PANTHER" id="PTHR30046">
    <property type="entry name" value="FLAGELLAR M-RING PROTEIN"/>
    <property type="match status" value="1"/>
</dbReference>
<evidence type="ECO:0000256" key="6">
    <source>
        <dbReference type="ARBA" id="ARBA00022475"/>
    </source>
</evidence>
<keyword evidence="9 11" id="KW-0975">Bacterial flagellum</keyword>
<evidence type="ECO:0000313" key="16">
    <source>
        <dbReference type="EMBL" id="BBL70233.1"/>
    </source>
</evidence>
<evidence type="ECO:0000256" key="4">
    <source>
        <dbReference type="ARBA" id="ARBA00007971"/>
    </source>
</evidence>
<evidence type="ECO:0000256" key="11">
    <source>
        <dbReference type="PIRNR" id="PIRNR004862"/>
    </source>
</evidence>
<evidence type="ECO:0000256" key="2">
    <source>
        <dbReference type="ARBA" id="ARBA00004117"/>
    </source>
</evidence>
<feature type="domain" description="Flagellar M-ring C-terminal" evidence="15">
    <location>
        <begin position="239"/>
        <end position="408"/>
    </location>
</feature>
<evidence type="ECO:0000256" key="7">
    <source>
        <dbReference type="ARBA" id="ARBA00022692"/>
    </source>
</evidence>
<dbReference type="GO" id="GO:0009431">
    <property type="term" value="C:bacterial-type flagellum basal body, MS ring"/>
    <property type="evidence" value="ECO:0007669"/>
    <property type="project" value="InterPro"/>
</dbReference>
<evidence type="ECO:0000256" key="8">
    <source>
        <dbReference type="ARBA" id="ARBA00022989"/>
    </source>
</evidence>
<dbReference type="NCBIfam" id="TIGR00206">
    <property type="entry name" value="fliF"/>
    <property type="match status" value="1"/>
</dbReference>
<evidence type="ECO:0000256" key="3">
    <source>
        <dbReference type="ARBA" id="ARBA00004651"/>
    </source>
</evidence>
<name>A0A8D4VLV5_9GAMM</name>
<dbReference type="InterPro" id="IPR000067">
    <property type="entry name" value="FlgMring_FliF"/>
</dbReference>
<dbReference type="Pfam" id="PF08345">
    <property type="entry name" value="YscJ_FliF_C"/>
    <property type="match status" value="1"/>
</dbReference>
<protein>
    <recommendedName>
        <fullName evidence="5 11">Flagellar M-ring protein</fullName>
    </recommendedName>
</protein>
<dbReference type="InterPro" id="IPR013556">
    <property type="entry name" value="Flag_M-ring_C"/>
</dbReference>
<organism evidence="16 17">
    <name type="scientific">Methylogaea oryzae</name>
    <dbReference type="NCBI Taxonomy" id="1295382"/>
    <lineage>
        <taxon>Bacteria</taxon>
        <taxon>Pseudomonadati</taxon>
        <taxon>Pseudomonadota</taxon>
        <taxon>Gammaproteobacteria</taxon>
        <taxon>Methylococcales</taxon>
        <taxon>Methylococcaceae</taxon>
        <taxon>Methylogaea</taxon>
    </lineage>
</organism>
<feature type="compositionally biased region" description="Polar residues" evidence="12">
    <location>
        <begin position="314"/>
        <end position="328"/>
    </location>
</feature>
<evidence type="ECO:0000313" key="17">
    <source>
        <dbReference type="Proteomes" id="UP000824988"/>
    </source>
</evidence>
<dbReference type="PANTHER" id="PTHR30046:SF0">
    <property type="entry name" value="FLAGELLAR M-RING PROTEIN"/>
    <property type="match status" value="1"/>
</dbReference>
<evidence type="ECO:0000259" key="15">
    <source>
        <dbReference type="Pfam" id="PF08345"/>
    </source>
</evidence>
<evidence type="ECO:0000256" key="9">
    <source>
        <dbReference type="ARBA" id="ARBA00023143"/>
    </source>
</evidence>